<keyword evidence="16" id="KW-1185">Reference proteome</keyword>
<dbReference type="GO" id="GO:0046872">
    <property type="term" value="F:metal ion binding"/>
    <property type="evidence" value="ECO:0007669"/>
    <property type="project" value="UniProtKB-KW"/>
</dbReference>
<evidence type="ECO:0000256" key="1">
    <source>
        <dbReference type="ARBA" id="ARBA00001913"/>
    </source>
</evidence>
<evidence type="ECO:0000256" key="2">
    <source>
        <dbReference type="ARBA" id="ARBA00004613"/>
    </source>
</evidence>
<evidence type="ECO:0000256" key="13">
    <source>
        <dbReference type="SAM" id="SignalP"/>
    </source>
</evidence>
<comment type="caution">
    <text evidence="15">The sequence shown here is derived from an EMBL/GenBank/DDBJ whole genome shotgun (WGS) entry which is preliminary data.</text>
</comment>
<dbReference type="SUPFAM" id="SSF48619">
    <property type="entry name" value="Phospholipase A2, PLA2"/>
    <property type="match status" value="1"/>
</dbReference>
<dbReference type="GO" id="GO:0006644">
    <property type="term" value="P:phospholipid metabolic process"/>
    <property type="evidence" value="ECO:0007669"/>
    <property type="project" value="InterPro"/>
</dbReference>
<dbReference type="CDD" id="cd04704">
    <property type="entry name" value="PLA2_bee_venom_like"/>
    <property type="match status" value="1"/>
</dbReference>
<dbReference type="EMBL" id="JAHYIQ010000033">
    <property type="protein sequence ID" value="KAK1120087.1"/>
    <property type="molecule type" value="Genomic_DNA"/>
</dbReference>
<dbReference type="InterPro" id="IPR033113">
    <property type="entry name" value="PLA2_histidine"/>
</dbReference>
<keyword evidence="5" id="KW-0964">Secreted</keyword>
<dbReference type="GO" id="GO:0004623">
    <property type="term" value="F:phospholipase A2 activity"/>
    <property type="evidence" value="ECO:0007669"/>
    <property type="project" value="UniProtKB-EC"/>
</dbReference>
<name>A0AA40KH26_9HYME</name>
<evidence type="ECO:0000256" key="6">
    <source>
        <dbReference type="ARBA" id="ARBA00022723"/>
    </source>
</evidence>
<protein>
    <recommendedName>
        <fullName evidence="4">Phospholipase A2</fullName>
        <ecNumber evidence="3">3.1.1.4</ecNumber>
    </recommendedName>
    <alternativeName>
        <fullName evidence="12">Phosphatidylcholine 2-acylhydrolase</fullName>
    </alternativeName>
</protein>
<dbReference type="PROSITE" id="PS00118">
    <property type="entry name" value="PA2_HIS"/>
    <property type="match status" value="1"/>
</dbReference>
<comment type="cofactor">
    <cofactor evidence="1">
        <name>Ca(2+)</name>
        <dbReference type="ChEBI" id="CHEBI:29108"/>
    </cofactor>
</comment>
<accession>A0AA40KH26</accession>
<evidence type="ECO:0000256" key="3">
    <source>
        <dbReference type="ARBA" id="ARBA00013278"/>
    </source>
</evidence>
<gene>
    <name evidence="15" type="ORF">K0M31_012811</name>
</gene>
<dbReference type="FunFam" id="1.20.90.10:FF:000002">
    <property type="entry name" value="Phospholipase A2 group III"/>
    <property type="match status" value="1"/>
</dbReference>
<dbReference type="InterPro" id="IPR036444">
    <property type="entry name" value="PLipase_A2_dom_sf"/>
</dbReference>
<evidence type="ECO:0000256" key="9">
    <source>
        <dbReference type="ARBA" id="ARBA00022963"/>
    </source>
</evidence>
<keyword evidence="7" id="KW-0378">Hydrolase</keyword>
<organism evidence="15 16">
    <name type="scientific">Melipona bicolor</name>
    <dbReference type="NCBI Taxonomy" id="60889"/>
    <lineage>
        <taxon>Eukaryota</taxon>
        <taxon>Metazoa</taxon>
        <taxon>Ecdysozoa</taxon>
        <taxon>Arthropoda</taxon>
        <taxon>Hexapoda</taxon>
        <taxon>Insecta</taxon>
        <taxon>Pterygota</taxon>
        <taxon>Neoptera</taxon>
        <taxon>Endopterygota</taxon>
        <taxon>Hymenoptera</taxon>
        <taxon>Apocrita</taxon>
        <taxon>Aculeata</taxon>
        <taxon>Apoidea</taxon>
        <taxon>Anthophila</taxon>
        <taxon>Apidae</taxon>
        <taxon>Melipona</taxon>
    </lineage>
</organism>
<dbReference type="GO" id="GO:0050482">
    <property type="term" value="P:arachidonate secretion"/>
    <property type="evidence" value="ECO:0007669"/>
    <property type="project" value="InterPro"/>
</dbReference>
<keyword evidence="11" id="KW-1015">Disulfide bond</keyword>
<dbReference type="GO" id="GO:0005576">
    <property type="term" value="C:extracellular region"/>
    <property type="evidence" value="ECO:0007669"/>
    <property type="project" value="UniProtKB-SubCell"/>
</dbReference>
<dbReference type="GO" id="GO:0016042">
    <property type="term" value="P:lipid catabolic process"/>
    <property type="evidence" value="ECO:0007669"/>
    <property type="project" value="UniProtKB-KW"/>
</dbReference>
<evidence type="ECO:0000256" key="10">
    <source>
        <dbReference type="ARBA" id="ARBA00023098"/>
    </source>
</evidence>
<evidence type="ECO:0000313" key="15">
    <source>
        <dbReference type="EMBL" id="KAK1120087.1"/>
    </source>
</evidence>
<reference evidence="15" key="1">
    <citation type="submission" date="2021-10" db="EMBL/GenBank/DDBJ databases">
        <title>Melipona bicolor Genome sequencing and assembly.</title>
        <authorList>
            <person name="Araujo N.S."/>
            <person name="Arias M.C."/>
        </authorList>
    </citation>
    <scope>NUCLEOTIDE SEQUENCE</scope>
    <source>
        <strain evidence="15">USP_2M_L1-L4_2017</strain>
        <tissue evidence="15">Whole body</tissue>
    </source>
</reference>
<keyword evidence="6" id="KW-0479">Metal-binding</keyword>
<dbReference type="EC" id="3.1.1.4" evidence="3"/>
<evidence type="ECO:0000256" key="5">
    <source>
        <dbReference type="ARBA" id="ARBA00022525"/>
    </source>
</evidence>
<dbReference type="AlphaFoldDB" id="A0AA40KH26"/>
<evidence type="ECO:0000256" key="11">
    <source>
        <dbReference type="ARBA" id="ARBA00023157"/>
    </source>
</evidence>
<feature type="chain" id="PRO_5041351249" description="Phospholipase A2" evidence="13">
    <location>
        <begin position="23"/>
        <end position="183"/>
    </location>
</feature>
<evidence type="ECO:0000256" key="8">
    <source>
        <dbReference type="ARBA" id="ARBA00022837"/>
    </source>
</evidence>
<evidence type="ECO:0000256" key="4">
    <source>
        <dbReference type="ARBA" id="ARBA00021721"/>
    </source>
</evidence>
<evidence type="ECO:0000313" key="16">
    <source>
        <dbReference type="Proteomes" id="UP001177670"/>
    </source>
</evidence>
<dbReference type="Proteomes" id="UP001177670">
    <property type="component" value="Unassembled WGS sequence"/>
</dbReference>
<evidence type="ECO:0000256" key="12">
    <source>
        <dbReference type="ARBA" id="ARBA00029903"/>
    </source>
</evidence>
<evidence type="ECO:0000256" key="7">
    <source>
        <dbReference type="ARBA" id="ARBA00022801"/>
    </source>
</evidence>
<keyword evidence="8" id="KW-0106">Calcium</keyword>
<keyword evidence="9" id="KW-0442">Lipid degradation</keyword>
<keyword evidence="10" id="KW-0443">Lipid metabolism</keyword>
<comment type="subcellular location">
    <subcellularLocation>
        <location evidence="2">Secreted</location>
    </subcellularLocation>
</comment>
<dbReference type="SMART" id="SM00085">
    <property type="entry name" value="PA2c"/>
    <property type="match status" value="1"/>
</dbReference>
<feature type="signal peptide" evidence="13">
    <location>
        <begin position="1"/>
        <end position="22"/>
    </location>
</feature>
<proteinExistence type="predicted"/>
<dbReference type="Pfam" id="PF05826">
    <property type="entry name" value="Phospholip_A2_2"/>
    <property type="match status" value="1"/>
</dbReference>
<evidence type="ECO:0000259" key="14">
    <source>
        <dbReference type="SMART" id="SM00085"/>
    </source>
</evidence>
<dbReference type="InterPro" id="IPR016090">
    <property type="entry name" value="PLA2-like_dom"/>
</dbReference>
<keyword evidence="13" id="KW-0732">Signal</keyword>
<feature type="domain" description="Phospholipase A2-like central" evidence="14">
    <location>
        <begin position="37"/>
        <end position="163"/>
    </location>
</feature>
<sequence length="183" mass="20909">MHILESRFILAFWLLSHISVRAWEIRPYPSSGGRSENEIELDEPTERIDIIFPGTKWCGSGNIASDPDDLGKYSETDACCRNHDMCPDVIEAHGTKHGLTNPSFYTRLNCSCDDEFHRCLKNSKDDVAGKVGIVYFTLLGTQCFREDYPVVGCKSSILAGRCLEYEFDTTKPKKYQWFDVPFY</sequence>
<dbReference type="Gene3D" id="1.20.90.10">
    <property type="entry name" value="Phospholipase A2 domain"/>
    <property type="match status" value="1"/>
</dbReference>
<dbReference type="PANTHER" id="PTHR12253">
    <property type="entry name" value="RH14732P"/>
    <property type="match status" value="1"/>
</dbReference>